<sequence length="152" mass="17330">MFEFDEESQSYQAAHHPFTMFENTVEEFKSLSKNQIKAKSYDLVLNGFELGSGSARIYSKEVQELIFESLGMDKKEQEEKFGFFLKAFDYGLPPHCGIGLGLDRLLMILANKSTIRDVIAFPKNAKNKDVFTKAPSEISSKQLSELFLELKK</sequence>
<dbReference type="SUPFAM" id="SSF55681">
    <property type="entry name" value="Class II aaRS and biotin synthetases"/>
    <property type="match status" value="1"/>
</dbReference>
<dbReference type="PANTHER" id="PTHR22594:SF5">
    <property type="entry name" value="ASPARTATE--TRNA LIGASE, MITOCHONDRIAL"/>
    <property type="match status" value="1"/>
</dbReference>
<gene>
    <name evidence="7" type="primary">lysS_1</name>
    <name evidence="7" type="ORF">NCTC10124_00927</name>
</gene>
<dbReference type="Pfam" id="PF00152">
    <property type="entry name" value="tRNA-synt_2"/>
    <property type="match status" value="1"/>
</dbReference>
<dbReference type="AlphaFoldDB" id="A0A3B0PNX6"/>
<evidence type="ECO:0000256" key="2">
    <source>
        <dbReference type="ARBA" id="ARBA00022741"/>
    </source>
</evidence>
<evidence type="ECO:0000256" key="4">
    <source>
        <dbReference type="ARBA" id="ARBA00022917"/>
    </source>
</evidence>
<feature type="domain" description="Aminoacyl-tRNA synthetase class II (D/K/N)" evidence="6">
    <location>
        <begin position="11"/>
        <end position="124"/>
    </location>
</feature>
<dbReference type="InterPro" id="IPR045864">
    <property type="entry name" value="aa-tRNA-synth_II/BPL/LPL"/>
</dbReference>
<keyword evidence="1 7" id="KW-0436">Ligase</keyword>
<dbReference type="GO" id="GO:0004824">
    <property type="term" value="F:lysine-tRNA ligase activity"/>
    <property type="evidence" value="ECO:0007669"/>
    <property type="project" value="UniProtKB-EC"/>
</dbReference>
<accession>A0A3B0PNX6</accession>
<name>A0A3B0PNX6_MYCSY</name>
<evidence type="ECO:0000313" key="8">
    <source>
        <dbReference type="Proteomes" id="UP000259328"/>
    </source>
</evidence>
<dbReference type="EMBL" id="LS991953">
    <property type="protein sequence ID" value="SYV93196.1"/>
    <property type="molecule type" value="Genomic_DNA"/>
</dbReference>
<protein>
    <submittedName>
        <fullName evidence="7">Lysyl-tRNA synthetase</fullName>
        <ecNumber evidence="7">6.1.1.12</ecNumber>
        <ecNumber evidence="7">6.1.1.6</ecNumber>
    </submittedName>
</protein>
<organism evidence="7 8">
    <name type="scientific">Mycoplasmopsis synoviae</name>
    <name type="common">Mycoplasma synoviae</name>
    <dbReference type="NCBI Taxonomy" id="2109"/>
    <lineage>
        <taxon>Bacteria</taxon>
        <taxon>Bacillati</taxon>
        <taxon>Mycoplasmatota</taxon>
        <taxon>Mycoplasmoidales</taxon>
        <taxon>Metamycoplasmataceae</taxon>
        <taxon>Mycoplasmopsis</taxon>
    </lineage>
</organism>
<dbReference type="EC" id="6.1.1.12" evidence="7"/>
<dbReference type="EC" id="6.1.1.6" evidence="7"/>
<dbReference type="GO" id="GO:0006422">
    <property type="term" value="P:aspartyl-tRNA aminoacylation"/>
    <property type="evidence" value="ECO:0007669"/>
    <property type="project" value="TreeGrafter"/>
</dbReference>
<evidence type="ECO:0000256" key="1">
    <source>
        <dbReference type="ARBA" id="ARBA00022598"/>
    </source>
</evidence>
<proteinExistence type="predicted"/>
<dbReference type="Proteomes" id="UP000259328">
    <property type="component" value="Chromosome"/>
</dbReference>
<dbReference type="Gene3D" id="3.30.930.10">
    <property type="entry name" value="Bira Bifunctional Protein, Domain 2"/>
    <property type="match status" value="1"/>
</dbReference>
<keyword evidence="4" id="KW-0648">Protein biosynthesis</keyword>
<evidence type="ECO:0000259" key="6">
    <source>
        <dbReference type="Pfam" id="PF00152"/>
    </source>
</evidence>
<dbReference type="InterPro" id="IPR002312">
    <property type="entry name" value="Asp/Asn-tRNA-synth_IIb"/>
</dbReference>
<dbReference type="PRINTS" id="PR01042">
    <property type="entry name" value="TRNASYNTHASP"/>
</dbReference>
<keyword evidence="3" id="KW-0067">ATP-binding</keyword>
<evidence type="ECO:0000256" key="5">
    <source>
        <dbReference type="ARBA" id="ARBA00023146"/>
    </source>
</evidence>
<dbReference type="InterPro" id="IPR004364">
    <property type="entry name" value="Aa-tRNA-synt_II"/>
</dbReference>
<reference evidence="8" key="1">
    <citation type="submission" date="2018-06" db="EMBL/GenBank/DDBJ databases">
        <authorList>
            <consortium name="Pathogen Informatics"/>
        </authorList>
    </citation>
    <scope>NUCLEOTIDE SEQUENCE [LARGE SCALE GENOMIC DNA]</scope>
    <source>
        <strain evidence="8">NCTC10124</strain>
    </source>
</reference>
<keyword evidence="5 7" id="KW-0030">Aminoacyl-tRNA synthetase</keyword>
<evidence type="ECO:0000313" key="7">
    <source>
        <dbReference type="EMBL" id="SYV93196.1"/>
    </source>
</evidence>
<keyword evidence="2" id="KW-0547">Nucleotide-binding</keyword>
<dbReference type="GO" id="GO:0005524">
    <property type="term" value="F:ATP binding"/>
    <property type="evidence" value="ECO:0007669"/>
    <property type="project" value="UniProtKB-KW"/>
</dbReference>
<evidence type="ECO:0000256" key="3">
    <source>
        <dbReference type="ARBA" id="ARBA00022840"/>
    </source>
</evidence>
<dbReference type="GO" id="GO:0004815">
    <property type="term" value="F:aspartate-tRNA ligase activity"/>
    <property type="evidence" value="ECO:0007669"/>
    <property type="project" value="UniProtKB-EC"/>
</dbReference>
<dbReference type="PANTHER" id="PTHR22594">
    <property type="entry name" value="ASPARTYL/LYSYL-TRNA SYNTHETASE"/>
    <property type="match status" value="1"/>
</dbReference>